<dbReference type="AlphaFoldDB" id="A0A7W9L2M3"/>
<gene>
    <name evidence="1" type="ORF">GGQ63_002750</name>
</gene>
<evidence type="ECO:0008006" key="3">
    <source>
        <dbReference type="Google" id="ProtNLM"/>
    </source>
</evidence>
<organism evidence="1 2">
    <name type="scientific">Prosthecomicrobium pneumaticum</name>
    <dbReference type="NCBI Taxonomy" id="81895"/>
    <lineage>
        <taxon>Bacteria</taxon>
        <taxon>Pseudomonadati</taxon>
        <taxon>Pseudomonadota</taxon>
        <taxon>Alphaproteobacteria</taxon>
        <taxon>Hyphomicrobiales</taxon>
        <taxon>Kaistiaceae</taxon>
        <taxon>Prosthecomicrobium</taxon>
    </lineage>
</organism>
<sequence length="87" mass="9516">MTRKLSLGPVPKAETVKLTITMTVQLRADLDRYAALHSELHGTVVDALTLAPLMLETFIARDKGFRAARPCRRGALNNGPGSLDETR</sequence>
<dbReference type="Pfam" id="PF10038">
    <property type="entry name" value="DUF2274"/>
    <property type="match status" value="1"/>
</dbReference>
<evidence type="ECO:0000313" key="2">
    <source>
        <dbReference type="Proteomes" id="UP000523821"/>
    </source>
</evidence>
<proteinExistence type="predicted"/>
<accession>A0A7W9L2M3</accession>
<evidence type="ECO:0000313" key="1">
    <source>
        <dbReference type="EMBL" id="MBB5753680.1"/>
    </source>
</evidence>
<keyword evidence="2" id="KW-1185">Reference proteome</keyword>
<dbReference type="Proteomes" id="UP000523821">
    <property type="component" value="Unassembled WGS sequence"/>
</dbReference>
<dbReference type="GeneID" id="95765947"/>
<reference evidence="1 2" key="1">
    <citation type="submission" date="2020-08" db="EMBL/GenBank/DDBJ databases">
        <title>Genomic Encyclopedia of Type Strains, Phase IV (KMG-IV): sequencing the most valuable type-strain genomes for metagenomic binning, comparative biology and taxonomic classification.</title>
        <authorList>
            <person name="Goeker M."/>
        </authorList>
    </citation>
    <scope>NUCLEOTIDE SEQUENCE [LARGE SCALE GENOMIC DNA]</scope>
    <source>
        <strain evidence="1 2">DSM 16268</strain>
    </source>
</reference>
<protein>
    <recommendedName>
        <fullName evidence="3">DUF2274 domain-containing protein</fullName>
    </recommendedName>
</protein>
<dbReference type="RefSeq" id="WP_183856727.1">
    <property type="nucleotide sequence ID" value="NZ_JACHOO010000005.1"/>
</dbReference>
<name>A0A7W9L2M3_9HYPH</name>
<dbReference type="EMBL" id="JACHOO010000005">
    <property type="protein sequence ID" value="MBB5753680.1"/>
    <property type="molecule type" value="Genomic_DNA"/>
</dbReference>
<dbReference type="InterPro" id="IPR018733">
    <property type="entry name" value="DUF2274"/>
</dbReference>
<comment type="caution">
    <text evidence="1">The sequence shown here is derived from an EMBL/GenBank/DDBJ whole genome shotgun (WGS) entry which is preliminary data.</text>
</comment>